<dbReference type="GeneID" id="94296968"/>
<name>A0A9P8S044_9EUKA</name>
<accession>A0A9P8S044</accession>
<gene>
    <name evidence="1" type="ORF">SS50377_22945</name>
</gene>
<organism evidence="1 2">
    <name type="scientific">Spironucleus salmonicida</name>
    <dbReference type="NCBI Taxonomy" id="348837"/>
    <lineage>
        <taxon>Eukaryota</taxon>
        <taxon>Metamonada</taxon>
        <taxon>Diplomonadida</taxon>
        <taxon>Hexamitidae</taxon>
        <taxon>Hexamitinae</taxon>
        <taxon>Spironucleus</taxon>
    </lineage>
</organism>
<dbReference type="RefSeq" id="XP_067766089.1">
    <property type="nucleotide sequence ID" value="XM_067906821.1"/>
</dbReference>
<reference evidence="1 2" key="1">
    <citation type="journal article" date="2014" name="PLoS Genet.">
        <title>The Genome of Spironucleus salmonicida Highlights a Fish Pathogen Adapted to Fluctuating Environments.</title>
        <authorList>
            <person name="Xu F."/>
            <person name="Jerlstrom-Hultqvist J."/>
            <person name="Einarsson E."/>
            <person name="Astvaldsson A."/>
            <person name="Svard S.G."/>
            <person name="Andersson J.O."/>
        </authorList>
    </citation>
    <scope>NUCLEOTIDE SEQUENCE [LARGE SCALE GENOMIC DNA]</scope>
    <source>
        <strain evidence="1 2">ATCC 50377</strain>
    </source>
</reference>
<dbReference type="KEGG" id="ssao:94296968"/>
<sequence>MNSSNPFATSITPTLKSSMKSFQRPATLSLSALKKQNRAFYEDFAVQEAEKRAAKLQRQEQLQAARSQKLEDAKSLVQSEIEACEFPKRYTSQLQQQVLYRRMCEHQTLKQQRSTAVQSAAPASPAPEASDLLLSVQPPRPTIYAKKYHELNRSEFVARELEFVRLLTHSTTTISCAGGLVEGVAGRLEGLDRLEAGIDSGFAKLAEIQHLVFAEASSEATKNDDLGQIIEALAQKETSLRMTLDDLLGHISLESQLLSASLRSKLLVDSLAQLGILKASVAELRVKEEDLMRQIKDQGNDTKSRLQTPTASAAAAHHFEPSVPQSAHGVQEPALEGEMDALRLPEVIKFASYSHRLADFQDETYQKVNRQDTALVFIDFNLADMLRDIRGRIMAATSVDIAQHYDIALPQISDPGQIQVAASRTTNFNRGDSLAERVCDALVRCQKHELFRAFGQFQNFRIDKQFYDFDLEKVGLAYDLRHGLPVLREAFDLLIHSVVPPNLHFKSVIQCLECLQQASVNQTDKQSDLQQLQSLQSAARTDDSCVQALQHQICRCEESIARVRAETEAIYGFYVPLETAGLGAQELEEHIRVLQMCNQYVLKDGRHYVLNKSPLVQKVQFAAKPYRFLKEFQLDDIREQQHFLQLALANLAVGLRFASRAERDGLLADGVLQKTEILFDRSKEFLARVSPLEVRAAKRKLAAAHRKRFEQAKNDEMVRVPRKVYREEAAEEFARPHFTKPAMARKVEGAQRETVLTRTIKEHQRQFGVEGAEEGFYD</sequence>
<comment type="caution">
    <text evidence="1">The sequence shown here is derived from an EMBL/GenBank/DDBJ whole genome shotgun (WGS) entry which is preliminary data.</text>
</comment>
<dbReference type="AlphaFoldDB" id="A0A9P8S044"/>
<dbReference type="Proteomes" id="UP000018208">
    <property type="component" value="Unassembled WGS sequence"/>
</dbReference>
<evidence type="ECO:0000313" key="1">
    <source>
        <dbReference type="EMBL" id="KAH0575316.1"/>
    </source>
</evidence>
<dbReference type="EMBL" id="AUWU02000003">
    <property type="protein sequence ID" value="KAH0575316.1"/>
    <property type="molecule type" value="Genomic_DNA"/>
</dbReference>
<evidence type="ECO:0000313" key="2">
    <source>
        <dbReference type="Proteomes" id="UP000018208"/>
    </source>
</evidence>
<proteinExistence type="predicted"/>
<protein>
    <submittedName>
        <fullName evidence="1">Uncharacterized protein</fullName>
    </submittedName>
</protein>
<keyword evidence="2" id="KW-1185">Reference proteome</keyword>